<protein>
    <recommendedName>
        <fullName evidence="4">Outer membrane protein beta-barrel domain-containing protein</fullName>
    </recommendedName>
</protein>
<gene>
    <name evidence="2" type="ORF">IWA51_00145</name>
</gene>
<accession>A0A7T3RDH2</accession>
<keyword evidence="1" id="KW-0732">Signal</keyword>
<evidence type="ECO:0000313" key="2">
    <source>
        <dbReference type="EMBL" id="QQA01083.1"/>
    </source>
</evidence>
<evidence type="ECO:0000256" key="1">
    <source>
        <dbReference type="SAM" id="SignalP"/>
    </source>
</evidence>
<keyword evidence="3" id="KW-1185">Reference proteome</keyword>
<evidence type="ECO:0000313" key="3">
    <source>
        <dbReference type="Proteomes" id="UP000595224"/>
    </source>
</evidence>
<feature type="chain" id="PRO_5032675761" description="Outer membrane protein beta-barrel domain-containing protein" evidence="1">
    <location>
        <begin position="26"/>
        <end position="212"/>
    </location>
</feature>
<dbReference type="KEGG" id="tper:IWA51_00145"/>
<organism evidence="2 3">
    <name type="scientific">Treponema peruense</name>
    <dbReference type="NCBI Taxonomy" id="2787628"/>
    <lineage>
        <taxon>Bacteria</taxon>
        <taxon>Pseudomonadati</taxon>
        <taxon>Spirochaetota</taxon>
        <taxon>Spirochaetia</taxon>
        <taxon>Spirochaetales</taxon>
        <taxon>Treponemataceae</taxon>
        <taxon>Treponema</taxon>
    </lineage>
</organism>
<reference evidence="2 3" key="1">
    <citation type="submission" date="2020-11" db="EMBL/GenBank/DDBJ databases">
        <title>Treponema Peruensis nv. sp., first commensal Treponema isolated from human feces.</title>
        <authorList>
            <person name="Belkhou C."/>
            <person name="Raes J."/>
        </authorList>
    </citation>
    <scope>NUCLEOTIDE SEQUENCE [LARGE SCALE GENOMIC DNA]</scope>
    <source>
        <strain evidence="2 3">RCC2812</strain>
    </source>
</reference>
<dbReference type="RefSeq" id="WP_198442681.1">
    <property type="nucleotide sequence ID" value="NZ_CBCSHE010000007.1"/>
</dbReference>
<evidence type="ECO:0008006" key="4">
    <source>
        <dbReference type="Google" id="ProtNLM"/>
    </source>
</evidence>
<name>A0A7T3RDH2_9SPIR</name>
<dbReference type="AlphaFoldDB" id="A0A7T3RDH2"/>
<dbReference type="Proteomes" id="UP000595224">
    <property type="component" value="Chromosome"/>
</dbReference>
<feature type="signal peptide" evidence="1">
    <location>
        <begin position="1"/>
        <end position="25"/>
    </location>
</feature>
<sequence>MYKKLICFISLFALSGALYSQTANKDEHIAFDGDFKFYTPSLFGHVAGNNAYLGIRENKDELDDCYTGFIETRFSTVSIKNFTLSCSFALGPYVDYGKDSSSVTSMNLSLGGGFYYHNKPSFLLTGFTFYLYPVYQISIYSPENYEPYLKWKMAADVGYTFTIFNSLTVYPYVRNIIGWNDKEFRYGFDCGIALGIYFPDDKSQYITGPVGE</sequence>
<proteinExistence type="predicted"/>
<dbReference type="EMBL" id="CP064936">
    <property type="protein sequence ID" value="QQA01083.1"/>
    <property type="molecule type" value="Genomic_DNA"/>
</dbReference>